<keyword evidence="1" id="KW-0347">Helicase</keyword>
<evidence type="ECO:0000313" key="3">
    <source>
        <dbReference type="EMBL" id="EFA12989.1"/>
    </source>
</evidence>
<dbReference type="EMBL" id="KQ971637">
    <property type="protein sequence ID" value="EFA12989.1"/>
    <property type="molecule type" value="Genomic_DNA"/>
</dbReference>
<evidence type="ECO:0000256" key="1">
    <source>
        <dbReference type="RuleBase" id="RU363044"/>
    </source>
</evidence>
<reference evidence="3 4" key="2">
    <citation type="journal article" date="2010" name="Nucleic Acids Res.">
        <title>BeetleBase in 2010: revisions to provide comprehensive genomic information for Tribolium castaneum.</title>
        <authorList>
            <person name="Kim H.S."/>
            <person name="Murphy T."/>
            <person name="Xia J."/>
            <person name="Caragea D."/>
            <person name="Park Y."/>
            <person name="Beeman R.W."/>
            <person name="Lorenzen M.D."/>
            <person name="Butcher S."/>
            <person name="Manak J.R."/>
            <person name="Brown S.J."/>
        </authorList>
    </citation>
    <scope>NUCLEOTIDE SEQUENCE [LARGE SCALE GENOMIC DNA]</scope>
    <source>
        <strain evidence="3 4">Georgia GA2</strain>
    </source>
</reference>
<feature type="domain" description="DNA helicase Pif1-like DEAD-box helicase" evidence="2">
    <location>
        <begin position="2"/>
        <end position="115"/>
    </location>
</feature>
<dbReference type="InterPro" id="IPR010285">
    <property type="entry name" value="DNA_helicase_pif1-like_DEAD"/>
</dbReference>
<dbReference type="PANTHER" id="PTHR10492:SF57">
    <property type="entry name" value="ATP-DEPENDENT DNA HELICASE"/>
    <property type="match status" value="1"/>
</dbReference>
<dbReference type="PANTHER" id="PTHR10492">
    <property type="match status" value="1"/>
</dbReference>
<dbReference type="InterPro" id="IPR027417">
    <property type="entry name" value="P-loop_NTPase"/>
</dbReference>
<protein>
    <recommendedName>
        <fullName evidence="1">ATP-dependent DNA helicase</fullName>
        <ecNumber evidence="1">5.6.2.3</ecNumber>
    </recommendedName>
</protein>
<reference evidence="3 4" key="1">
    <citation type="journal article" date="2008" name="Nature">
        <title>The genome of the model beetle and pest Tribolium castaneum.</title>
        <authorList>
            <consortium name="Tribolium Genome Sequencing Consortium"/>
            <person name="Richards S."/>
            <person name="Gibbs R.A."/>
            <person name="Weinstock G.M."/>
            <person name="Brown S.J."/>
            <person name="Denell R."/>
            <person name="Beeman R.W."/>
            <person name="Gibbs R."/>
            <person name="Beeman R.W."/>
            <person name="Brown S.J."/>
            <person name="Bucher G."/>
            <person name="Friedrich M."/>
            <person name="Grimmelikhuijzen C.J."/>
            <person name="Klingler M."/>
            <person name="Lorenzen M."/>
            <person name="Richards S."/>
            <person name="Roth S."/>
            <person name="Schroder R."/>
            <person name="Tautz D."/>
            <person name="Zdobnov E.M."/>
            <person name="Muzny D."/>
            <person name="Gibbs R.A."/>
            <person name="Weinstock G.M."/>
            <person name="Attaway T."/>
            <person name="Bell S."/>
            <person name="Buhay C.J."/>
            <person name="Chandrabose M.N."/>
            <person name="Chavez D."/>
            <person name="Clerk-Blankenburg K.P."/>
            <person name="Cree A."/>
            <person name="Dao M."/>
            <person name="Davis C."/>
            <person name="Chacko J."/>
            <person name="Dinh H."/>
            <person name="Dugan-Rocha S."/>
            <person name="Fowler G."/>
            <person name="Garner T.T."/>
            <person name="Garnes J."/>
            <person name="Gnirke A."/>
            <person name="Hawes A."/>
            <person name="Hernandez J."/>
            <person name="Hines S."/>
            <person name="Holder M."/>
            <person name="Hume J."/>
            <person name="Jhangiani S.N."/>
            <person name="Joshi V."/>
            <person name="Khan Z.M."/>
            <person name="Jackson L."/>
            <person name="Kovar C."/>
            <person name="Kowis A."/>
            <person name="Lee S."/>
            <person name="Lewis L.R."/>
            <person name="Margolis J."/>
            <person name="Morgan M."/>
            <person name="Nazareth L.V."/>
            <person name="Nguyen N."/>
            <person name="Okwuonu G."/>
            <person name="Parker D."/>
            <person name="Richards S."/>
            <person name="Ruiz S.J."/>
            <person name="Santibanez J."/>
            <person name="Savard J."/>
            <person name="Scherer S.E."/>
            <person name="Schneider B."/>
            <person name="Sodergren E."/>
            <person name="Tautz D."/>
            <person name="Vattahil S."/>
            <person name="Villasana D."/>
            <person name="White C.S."/>
            <person name="Wright R."/>
            <person name="Park Y."/>
            <person name="Beeman R.W."/>
            <person name="Lord J."/>
            <person name="Oppert B."/>
            <person name="Lorenzen M."/>
            <person name="Brown S."/>
            <person name="Wang L."/>
            <person name="Savard J."/>
            <person name="Tautz D."/>
            <person name="Richards S."/>
            <person name="Weinstock G."/>
            <person name="Gibbs R.A."/>
            <person name="Liu Y."/>
            <person name="Worley K."/>
            <person name="Weinstock G."/>
            <person name="Elsik C.G."/>
            <person name="Reese J.T."/>
            <person name="Elhaik E."/>
            <person name="Landan G."/>
            <person name="Graur D."/>
            <person name="Arensburger P."/>
            <person name="Atkinson P."/>
            <person name="Beeman R.W."/>
            <person name="Beidler J."/>
            <person name="Brown S.J."/>
            <person name="Demuth J.P."/>
            <person name="Drury D.W."/>
            <person name="Du Y.Z."/>
            <person name="Fujiwara H."/>
            <person name="Lorenzen M."/>
            <person name="Maselli V."/>
            <person name="Osanai M."/>
            <person name="Park Y."/>
            <person name="Robertson H.M."/>
            <person name="Tu Z."/>
            <person name="Wang J.J."/>
            <person name="Wang S."/>
            <person name="Richards S."/>
            <person name="Song H."/>
            <person name="Zhang L."/>
            <person name="Sodergren E."/>
            <person name="Werner D."/>
            <person name="Stanke M."/>
            <person name="Morgenstern B."/>
            <person name="Solovyev V."/>
            <person name="Kosarev P."/>
            <person name="Brown G."/>
            <person name="Chen H.C."/>
            <person name="Ermolaeva O."/>
            <person name="Hlavina W."/>
            <person name="Kapustin Y."/>
            <person name="Kiryutin B."/>
            <person name="Kitts P."/>
            <person name="Maglott D."/>
            <person name="Pruitt K."/>
            <person name="Sapojnikov V."/>
            <person name="Souvorov A."/>
            <person name="Mackey A.J."/>
            <person name="Waterhouse R.M."/>
            <person name="Wyder S."/>
            <person name="Zdobnov E.M."/>
            <person name="Zdobnov E.M."/>
            <person name="Wyder S."/>
            <person name="Kriventseva E.V."/>
            <person name="Kadowaki T."/>
            <person name="Bork P."/>
            <person name="Aranda M."/>
            <person name="Bao R."/>
            <person name="Beermann A."/>
            <person name="Berns N."/>
            <person name="Bolognesi R."/>
            <person name="Bonneton F."/>
            <person name="Bopp D."/>
            <person name="Brown S.J."/>
            <person name="Bucher G."/>
            <person name="Butts T."/>
            <person name="Chaumot A."/>
            <person name="Denell R.E."/>
            <person name="Ferrier D.E."/>
            <person name="Friedrich M."/>
            <person name="Gordon C.M."/>
            <person name="Jindra M."/>
            <person name="Klingler M."/>
            <person name="Lan Q."/>
            <person name="Lattorff H.M."/>
            <person name="Laudet V."/>
            <person name="von Levetsow C."/>
            <person name="Liu Z."/>
            <person name="Lutz R."/>
            <person name="Lynch J.A."/>
            <person name="da Fonseca R.N."/>
            <person name="Posnien N."/>
            <person name="Reuter R."/>
            <person name="Roth S."/>
            <person name="Savard J."/>
            <person name="Schinko J.B."/>
            <person name="Schmitt C."/>
            <person name="Schoppmeier M."/>
            <person name="Schroder R."/>
            <person name="Shippy T.D."/>
            <person name="Simonnet F."/>
            <person name="Marques-Souza H."/>
            <person name="Tautz D."/>
            <person name="Tomoyasu Y."/>
            <person name="Trauner J."/>
            <person name="Van der Zee M."/>
            <person name="Vervoort M."/>
            <person name="Wittkopp N."/>
            <person name="Wimmer E.A."/>
            <person name="Yang X."/>
            <person name="Jones A.K."/>
            <person name="Sattelle D.B."/>
            <person name="Ebert P.R."/>
            <person name="Nelson D."/>
            <person name="Scott J.G."/>
            <person name="Beeman R.W."/>
            <person name="Muthukrishnan S."/>
            <person name="Kramer K.J."/>
            <person name="Arakane Y."/>
            <person name="Beeman R.W."/>
            <person name="Zhu Q."/>
            <person name="Hogenkamp D."/>
            <person name="Dixit R."/>
            <person name="Oppert B."/>
            <person name="Jiang H."/>
            <person name="Zou Z."/>
            <person name="Marshall J."/>
            <person name="Elpidina E."/>
            <person name="Vinokurov K."/>
            <person name="Oppert C."/>
            <person name="Zou Z."/>
            <person name="Evans J."/>
            <person name="Lu Z."/>
            <person name="Zhao P."/>
            <person name="Sumathipala N."/>
            <person name="Altincicek B."/>
            <person name="Vilcinskas A."/>
            <person name="Williams M."/>
            <person name="Hultmark D."/>
            <person name="Hetru C."/>
            <person name="Jiang H."/>
            <person name="Grimmelikhuijzen C.J."/>
            <person name="Hauser F."/>
            <person name="Cazzamali G."/>
            <person name="Williamson M."/>
            <person name="Park Y."/>
            <person name="Li B."/>
            <person name="Tanaka Y."/>
            <person name="Predel R."/>
            <person name="Neupert S."/>
            <person name="Schachtner J."/>
            <person name="Verleyen P."/>
            <person name="Raible F."/>
            <person name="Bork P."/>
            <person name="Friedrich M."/>
            <person name="Walden K.K."/>
            <person name="Robertson H.M."/>
            <person name="Angeli S."/>
            <person name="Foret S."/>
            <person name="Bucher G."/>
            <person name="Schuetz S."/>
            <person name="Maleszka R."/>
            <person name="Wimmer E.A."/>
            <person name="Beeman R.W."/>
            <person name="Lorenzen M."/>
            <person name="Tomoyasu Y."/>
            <person name="Miller S.C."/>
            <person name="Grossmann D."/>
            <person name="Bucher G."/>
        </authorList>
    </citation>
    <scope>NUCLEOTIDE SEQUENCE [LARGE SCALE GENOMIC DNA]</scope>
    <source>
        <strain evidence="3 4">Georgia GA2</strain>
    </source>
</reference>
<gene>
    <name evidence="3" type="primary">GLEAN_05254</name>
    <name evidence="3" type="ORF">TcasGA2_TC005254</name>
</gene>
<dbReference type="EC" id="5.6.2.3" evidence="1"/>
<dbReference type="GO" id="GO:0006281">
    <property type="term" value="P:DNA repair"/>
    <property type="evidence" value="ECO:0007669"/>
    <property type="project" value="UniProtKB-KW"/>
</dbReference>
<comment type="catalytic activity">
    <reaction evidence="1">
        <text>ATP + H2O = ADP + phosphate + H(+)</text>
        <dbReference type="Rhea" id="RHEA:13065"/>
        <dbReference type="ChEBI" id="CHEBI:15377"/>
        <dbReference type="ChEBI" id="CHEBI:15378"/>
        <dbReference type="ChEBI" id="CHEBI:30616"/>
        <dbReference type="ChEBI" id="CHEBI:43474"/>
        <dbReference type="ChEBI" id="CHEBI:456216"/>
        <dbReference type="EC" id="5.6.2.3"/>
    </reaction>
</comment>
<dbReference type="Gene3D" id="3.40.50.300">
    <property type="entry name" value="P-loop containing nucleotide triphosphate hydrolases"/>
    <property type="match status" value="1"/>
</dbReference>
<keyword evidence="1" id="KW-0067">ATP-binding</keyword>
<keyword evidence="1" id="KW-0233">DNA recombination</keyword>
<evidence type="ECO:0000259" key="2">
    <source>
        <dbReference type="Pfam" id="PF05970"/>
    </source>
</evidence>
<proteinExistence type="inferred from homology"/>
<dbReference type="eggNOG" id="KOG0987">
    <property type="taxonomic scope" value="Eukaryota"/>
</dbReference>
<name>D7EK44_TRICA</name>
<comment type="similarity">
    <text evidence="1">Belongs to the helicase family.</text>
</comment>
<dbReference type="HOGENOM" id="CLU_001324_8_1_1"/>
<keyword evidence="1" id="KW-0378">Hydrolase</keyword>
<dbReference type="InParanoid" id="D7EK44"/>
<evidence type="ECO:0000313" key="4">
    <source>
        <dbReference type="Proteomes" id="UP000007266"/>
    </source>
</evidence>
<dbReference type="Pfam" id="PF05970">
    <property type="entry name" value="PIF1"/>
    <property type="match status" value="1"/>
</dbReference>
<accession>D7EK44</accession>
<keyword evidence="1" id="KW-0227">DNA damage</keyword>
<sequence>MAQILKETKLIVWDECTMAHKEGIEALSKTLRDIRENNSLMGGVTVLLAGDFRQTLPVVPKRTRADEVKSCLKSSYLWPHIQKLALKTNMRVLLKGDASAVQFAQTLLQMGDGDYPISYPIFINQPDGKSSKIIRTIRSYEEEVVKLSKLIIEEITSSSPRLMTQAVDIGRKLRHVSTVENLITY</sequence>
<dbReference type="PhylomeDB" id="D7EK44"/>
<dbReference type="GO" id="GO:0005524">
    <property type="term" value="F:ATP binding"/>
    <property type="evidence" value="ECO:0007669"/>
    <property type="project" value="UniProtKB-KW"/>
</dbReference>
<dbReference type="GO" id="GO:0000723">
    <property type="term" value="P:telomere maintenance"/>
    <property type="evidence" value="ECO:0007669"/>
    <property type="project" value="InterPro"/>
</dbReference>
<keyword evidence="1" id="KW-0234">DNA repair</keyword>
<organism evidence="3 4">
    <name type="scientific">Tribolium castaneum</name>
    <name type="common">Red flour beetle</name>
    <dbReference type="NCBI Taxonomy" id="7070"/>
    <lineage>
        <taxon>Eukaryota</taxon>
        <taxon>Metazoa</taxon>
        <taxon>Ecdysozoa</taxon>
        <taxon>Arthropoda</taxon>
        <taxon>Hexapoda</taxon>
        <taxon>Insecta</taxon>
        <taxon>Pterygota</taxon>
        <taxon>Neoptera</taxon>
        <taxon>Endopterygota</taxon>
        <taxon>Coleoptera</taxon>
        <taxon>Polyphaga</taxon>
        <taxon>Cucujiformia</taxon>
        <taxon>Tenebrionidae</taxon>
        <taxon>Tenebrionidae incertae sedis</taxon>
        <taxon>Tribolium</taxon>
    </lineage>
</organism>
<dbReference type="GO" id="GO:0043139">
    <property type="term" value="F:5'-3' DNA helicase activity"/>
    <property type="evidence" value="ECO:0007669"/>
    <property type="project" value="UniProtKB-EC"/>
</dbReference>
<dbReference type="STRING" id="7070.D7EK44"/>
<keyword evidence="1" id="KW-0547">Nucleotide-binding</keyword>
<dbReference type="OMA" id="YLWPHIQ"/>
<dbReference type="GO" id="GO:0006310">
    <property type="term" value="P:DNA recombination"/>
    <property type="evidence" value="ECO:0007669"/>
    <property type="project" value="UniProtKB-KW"/>
</dbReference>
<dbReference type="Proteomes" id="UP000007266">
    <property type="component" value="Unassembled WGS sequence"/>
</dbReference>
<dbReference type="GO" id="GO:0016887">
    <property type="term" value="F:ATP hydrolysis activity"/>
    <property type="evidence" value="ECO:0007669"/>
    <property type="project" value="RHEA"/>
</dbReference>
<dbReference type="AlphaFoldDB" id="D7EK44"/>
<comment type="cofactor">
    <cofactor evidence="1">
        <name>Mg(2+)</name>
        <dbReference type="ChEBI" id="CHEBI:18420"/>
    </cofactor>
</comment>
<keyword evidence="4" id="KW-1185">Reference proteome</keyword>